<evidence type="ECO:0000313" key="3">
    <source>
        <dbReference type="Proteomes" id="UP000546642"/>
    </source>
</evidence>
<proteinExistence type="predicted"/>
<gene>
    <name evidence="2" type="ORF">HNR23_004278</name>
</gene>
<name>A0A7W9YL80_9ACTN</name>
<dbReference type="PANTHER" id="PTHR43245">
    <property type="entry name" value="BIFUNCTIONAL POLYMYXIN RESISTANCE PROTEIN ARNA"/>
    <property type="match status" value="1"/>
</dbReference>
<protein>
    <submittedName>
        <fullName evidence="2">Nucleoside-diphosphate-sugar epimerase</fullName>
    </submittedName>
</protein>
<dbReference type="EMBL" id="JACHDS010000001">
    <property type="protein sequence ID" value="MBB6174218.1"/>
    <property type="molecule type" value="Genomic_DNA"/>
</dbReference>
<dbReference type="PANTHER" id="PTHR43245:SF58">
    <property type="entry name" value="BLL5923 PROTEIN"/>
    <property type="match status" value="1"/>
</dbReference>
<feature type="domain" description="NAD-dependent epimerase/dehydratase" evidence="1">
    <location>
        <begin position="13"/>
        <end position="240"/>
    </location>
</feature>
<dbReference type="Gene3D" id="3.90.25.10">
    <property type="entry name" value="UDP-galactose 4-epimerase, domain 1"/>
    <property type="match status" value="1"/>
</dbReference>
<comment type="caution">
    <text evidence="2">The sequence shown here is derived from an EMBL/GenBank/DDBJ whole genome shotgun (WGS) entry which is preliminary data.</text>
</comment>
<reference evidence="2 3" key="1">
    <citation type="submission" date="2020-08" db="EMBL/GenBank/DDBJ databases">
        <title>Sequencing the genomes of 1000 actinobacteria strains.</title>
        <authorList>
            <person name="Klenk H.-P."/>
        </authorList>
    </citation>
    <scope>NUCLEOTIDE SEQUENCE [LARGE SCALE GENOMIC DNA]</scope>
    <source>
        <strain evidence="2 3">DSM 46659</strain>
    </source>
</reference>
<dbReference type="Gene3D" id="3.40.50.720">
    <property type="entry name" value="NAD(P)-binding Rossmann-like Domain"/>
    <property type="match status" value="1"/>
</dbReference>
<dbReference type="Pfam" id="PF01370">
    <property type="entry name" value="Epimerase"/>
    <property type="match status" value="1"/>
</dbReference>
<dbReference type="Proteomes" id="UP000546642">
    <property type="component" value="Unassembled WGS sequence"/>
</dbReference>
<organism evidence="2 3">
    <name type="scientific">Nocardiopsis mwathae</name>
    <dbReference type="NCBI Taxonomy" id="1472723"/>
    <lineage>
        <taxon>Bacteria</taxon>
        <taxon>Bacillati</taxon>
        <taxon>Actinomycetota</taxon>
        <taxon>Actinomycetes</taxon>
        <taxon>Streptosporangiales</taxon>
        <taxon>Nocardiopsidaceae</taxon>
        <taxon>Nocardiopsis</taxon>
    </lineage>
</organism>
<dbReference type="InterPro" id="IPR050177">
    <property type="entry name" value="Lipid_A_modif_metabolic_enz"/>
</dbReference>
<evidence type="ECO:0000313" key="2">
    <source>
        <dbReference type="EMBL" id="MBB6174218.1"/>
    </source>
</evidence>
<dbReference type="InterPro" id="IPR001509">
    <property type="entry name" value="Epimerase_deHydtase"/>
</dbReference>
<evidence type="ECO:0000259" key="1">
    <source>
        <dbReference type="Pfam" id="PF01370"/>
    </source>
</evidence>
<sequence length="316" mass="32542">MPQEPSTPARSTVVIGATGNLGRHICTAFSTAGHDVTGVARSTAEGIDAARLLPIDAAADPAELRDALAAHDPDVVVNVSGGWGTTEREMHDAHVLLVERLVAAAAGLDRRPRLVQVGTIHEYGPVPQGTSVDEQHDGVPLADYGRTKLAGSSLVLEATADGLIDGVVLRVVNVCGPGTQAASFLGSLAARLCGTEPGAPIELTIAEAERDYVDVRDVADAVLRAGTGGAEVVGKVVNIGCGRAVSMRTLVTTLVEAAGLDPRDIVEVPAEISSKGGDWTQADITRARALLGWVPTTPLRASMADMCAEIRSTSGA</sequence>
<dbReference type="AlphaFoldDB" id="A0A7W9YL80"/>
<dbReference type="SUPFAM" id="SSF51735">
    <property type="entry name" value="NAD(P)-binding Rossmann-fold domains"/>
    <property type="match status" value="1"/>
</dbReference>
<dbReference type="RefSeq" id="WP_184078121.1">
    <property type="nucleotide sequence ID" value="NZ_JACHDS010000001.1"/>
</dbReference>
<dbReference type="InterPro" id="IPR036291">
    <property type="entry name" value="NAD(P)-bd_dom_sf"/>
</dbReference>
<keyword evidence="3" id="KW-1185">Reference proteome</keyword>
<accession>A0A7W9YL80</accession>